<dbReference type="Proteomes" id="UP000092444">
    <property type="component" value="Unassembled WGS sequence"/>
</dbReference>
<organism evidence="1 2">
    <name type="scientific">Glossina morsitans morsitans</name>
    <name type="common">Savannah tsetse fly</name>
    <dbReference type="NCBI Taxonomy" id="37546"/>
    <lineage>
        <taxon>Eukaryota</taxon>
        <taxon>Metazoa</taxon>
        <taxon>Ecdysozoa</taxon>
        <taxon>Arthropoda</taxon>
        <taxon>Hexapoda</taxon>
        <taxon>Insecta</taxon>
        <taxon>Pterygota</taxon>
        <taxon>Neoptera</taxon>
        <taxon>Endopterygota</taxon>
        <taxon>Diptera</taxon>
        <taxon>Brachycera</taxon>
        <taxon>Muscomorpha</taxon>
        <taxon>Hippoboscoidea</taxon>
        <taxon>Glossinidae</taxon>
        <taxon>Glossina</taxon>
    </lineage>
</organism>
<evidence type="ECO:0000313" key="2">
    <source>
        <dbReference type="Proteomes" id="UP000092444"/>
    </source>
</evidence>
<reference evidence="1" key="1">
    <citation type="submission" date="2020-05" db="UniProtKB">
        <authorList>
            <consortium name="EnsemblMetazoa"/>
        </authorList>
    </citation>
    <scope>IDENTIFICATION</scope>
    <source>
        <strain evidence="1">Yale</strain>
    </source>
</reference>
<keyword evidence="2" id="KW-1185">Reference proteome</keyword>
<protein>
    <submittedName>
        <fullName evidence="1">Uncharacterized protein</fullName>
    </submittedName>
</protein>
<evidence type="ECO:0000313" key="1">
    <source>
        <dbReference type="EnsemblMetazoa" id="GMOY000350-PA"/>
    </source>
</evidence>
<dbReference type="EnsemblMetazoa" id="GMOY000350-RA">
    <property type="protein sequence ID" value="GMOY000350-PA"/>
    <property type="gene ID" value="GMOY000350"/>
</dbReference>
<dbReference type="EMBL" id="CCAG010004929">
    <property type="status" value="NOT_ANNOTATED_CDS"/>
    <property type="molecule type" value="Genomic_DNA"/>
</dbReference>
<accession>A0A1B0FA17</accession>
<sequence>MKAESFLDYGTKAESAYRLTSVSEFTPIVFDDSKAHTSLADNIRNSLEATKVKKNLHIRINISCSKLSKQYLRASKYSRKAVSSRKRASSSKHNQHWLINSLIPYFKLSILSEYGGEAVVVPVVDIDESYLCTLLFYFK</sequence>
<dbReference type="AlphaFoldDB" id="A0A1B0FA17"/>
<name>A0A1B0FA17_GLOMM</name>
<proteinExistence type="predicted"/>